<dbReference type="Gene3D" id="3.30.2350.10">
    <property type="entry name" value="Pseudouridine synthase"/>
    <property type="match status" value="1"/>
</dbReference>
<dbReference type="PANTHER" id="PTHR13195">
    <property type="entry name" value="PSEUDOURIDINE SYNTHASE-RELATED"/>
    <property type="match status" value="1"/>
</dbReference>
<dbReference type="Pfam" id="PF01509">
    <property type="entry name" value="TruB_N"/>
    <property type="match status" value="1"/>
</dbReference>
<dbReference type="Proteomes" id="UP001168821">
    <property type="component" value="Unassembled WGS sequence"/>
</dbReference>
<dbReference type="EMBL" id="JALNTZ010000009">
    <property type="protein sequence ID" value="KAJ3640866.1"/>
    <property type="molecule type" value="Genomic_DNA"/>
</dbReference>
<organism evidence="3 4">
    <name type="scientific">Zophobas morio</name>
    <dbReference type="NCBI Taxonomy" id="2755281"/>
    <lineage>
        <taxon>Eukaryota</taxon>
        <taxon>Metazoa</taxon>
        <taxon>Ecdysozoa</taxon>
        <taxon>Arthropoda</taxon>
        <taxon>Hexapoda</taxon>
        <taxon>Insecta</taxon>
        <taxon>Pterygota</taxon>
        <taxon>Neoptera</taxon>
        <taxon>Endopterygota</taxon>
        <taxon>Coleoptera</taxon>
        <taxon>Polyphaga</taxon>
        <taxon>Cucujiformia</taxon>
        <taxon>Tenebrionidae</taxon>
        <taxon>Zophobas</taxon>
    </lineage>
</organism>
<comment type="similarity">
    <text evidence="1">Belongs to the pseudouridine synthase TruB family.</text>
</comment>
<sequence>MLIKDAPVIWDSLRSIICVYKPPNVTCQRVRQTIITAVCTGLNEMECRPPMDYVSIEGNPSTQLTVTVKPNLADHPLVVGPRYQIEDLKCSWSNYLGLHSSGVLLLGLRNGTKAAKLIRENRPTRSYRVSGRFGEATENGFKNEKVVERSTYKHIKHANINKLLAAMQASHQKEMFKSCGVDLQSQTAYEMACEGPIRPADSKLPVIYGIKCVQFEPPDFVIEIQCINEYETYLKSLIHEIGAKLRSTAHCTGIQCIRHSYFTLENALLRKHWTLQHIITNMEECIAIIDEHENLVKQKKAALQ</sequence>
<name>A0AA38M2I2_9CUCU</name>
<reference evidence="3" key="1">
    <citation type="journal article" date="2023" name="G3 (Bethesda)">
        <title>Whole genome assemblies of Zophobas morio and Tenebrio molitor.</title>
        <authorList>
            <person name="Kaur S."/>
            <person name="Stinson S.A."/>
            <person name="diCenzo G.C."/>
        </authorList>
    </citation>
    <scope>NUCLEOTIDE SEQUENCE</scope>
    <source>
        <strain evidence="3">QUZm001</strain>
    </source>
</reference>
<dbReference type="GO" id="GO:0009982">
    <property type="term" value="F:pseudouridine synthase activity"/>
    <property type="evidence" value="ECO:0007669"/>
    <property type="project" value="InterPro"/>
</dbReference>
<evidence type="ECO:0000313" key="3">
    <source>
        <dbReference type="EMBL" id="KAJ3640866.1"/>
    </source>
</evidence>
<evidence type="ECO:0000256" key="1">
    <source>
        <dbReference type="ARBA" id="ARBA00008999"/>
    </source>
</evidence>
<dbReference type="InterPro" id="IPR039048">
    <property type="entry name" value="Trub2"/>
</dbReference>
<comment type="caution">
    <text evidence="3">The sequence shown here is derived from an EMBL/GenBank/DDBJ whole genome shotgun (WGS) entry which is preliminary data.</text>
</comment>
<proteinExistence type="inferred from homology"/>
<evidence type="ECO:0000259" key="2">
    <source>
        <dbReference type="Pfam" id="PF01509"/>
    </source>
</evidence>
<dbReference type="GO" id="GO:0003723">
    <property type="term" value="F:RNA binding"/>
    <property type="evidence" value="ECO:0007669"/>
    <property type="project" value="InterPro"/>
</dbReference>
<dbReference type="PANTHER" id="PTHR13195:SF0">
    <property type="entry name" value="PSEUDOURIDYLATE SYNTHASE TRUB2, MITOCHONDRIAL"/>
    <property type="match status" value="1"/>
</dbReference>
<feature type="domain" description="Pseudouridine synthase II N-terminal" evidence="2">
    <location>
        <begin position="98"/>
        <end position="228"/>
    </location>
</feature>
<dbReference type="AlphaFoldDB" id="A0AA38M2I2"/>
<gene>
    <name evidence="3" type="ORF">Zmor_027401</name>
</gene>
<dbReference type="InterPro" id="IPR002501">
    <property type="entry name" value="PsdUridine_synth_N"/>
</dbReference>
<protein>
    <recommendedName>
        <fullName evidence="2">Pseudouridine synthase II N-terminal domain-containing protein</fullName>
    </recommendedName>
</protein>
<dbReference type="GO" id="GO:0001522">
    <property type="term" value="P:pseudouridine synthesis"/>
    <property type="evidence" value="ECO:0007669"/>
    <property type="project" value="InterPro"/>
</dbReference>
<evidence type="ECO:0000313" key="4">
    <source>
        <dbReference type="Proteomes" id="UP001168821"/>
    </source>
</evidence>
<dbReference type="GO" id="GO:0006396">
    <property type="term" value="P:RNA processing"/>
    <property type="evidence" value="ECO:0007669"/>
    <property type="project" value="InterPro"/>
</dbReference>
<keyword evidence="4" id="KW-1185">Reference proteome</keyword>
<dbReference type="SUPFAM" id="SSF55120">
    <property type="entry name" value="Pseudouridine synthase"/>
    <property type="match status" value="1"/>
</dbReference>
<accession>A0AA38M2I2</accession>
<dbReference type="InterPro" id="IPR020103">
    <property type="entry name" value="PsdUridine_synth_cat_dom_sf"/>
</dbReference>